<name>A0A1B7JJC0_9GAMM</name>
<dbReference type="EMBL" id="LXEW01000048">
    <property type="protein sequence ID" value="OAT48008.1"/>
    <property type="molecule type" value="Genomic_DNA"/>
</dbReference>
<accession>A0A1B7JJC0</accession>
<proteinExistence type="predicted"/>
<sequence>MWAGAIIEQAYQSQEHNIKILSKGLKNASVSTMNKAACL</sequence>
<evidence type="ECO:0000313" key="1">
    <source>
        <dbReference type="EMBL" id="OAT48008.1"/>
    </source>
</evidence>
<organism evidence="1 2">
    <name type="scientific">Providencia heimbachae ATCC 35613</name>
    <dbReference type="NCBI Taxonomy" id="1354272"/>
    <lineage>
        <taxon>Bacteria</taxon>
        <taxon>Pseudomonadati</taxon>
        <taxon>Pseudomonadota</taxon>
        <taxon>Gammaproteobacteria</taxon>
        <taxon>Enterobacterales</taxon>
        <taxon>Morganellaceae</taxon>
        <taxon>Providencia</taxon>
    </lineage>
</organism>
<dbReference type="Proteomes" id="UP000078224">
    <property type="component" value="Unassembled WGS sequence"/>
</dbReference>
<protein>
    <submittedName>
        <fullName evidence="1">Uncharacterized protein</fullName>
    </submittedName>
</protein>
<gene>
    <name evidence="1" type="ORF">M998_3434</name>
</gene>
<reference evidence="1 2" key="1">
    <citation type="submission" date="2016-04" db="EMBL/GenBank/DDBJ databases">
        <title>ATOL: Assembling a taxonomically balanced genome-scale reconstruction of the evolutionary history of the Enterobacteriaceae.</title>
        <authorList>
            <person name="Plunkett G.III."/>
            <person name="Neeno-Eckwall E.C."/>
            <person name="Glasner J.D."/>
            <person name="Perna N.T."/>
        </authorList>
    </citation>
    <scope>NUCLEOTIDE SEQUENCE [LARGE SCALE GENOMIC DNA]</scope>
    <source>
        <strain evidence="1 2">ATCC 35613</strain>
    </source>
</reference>
<dbReference type="AlphaFoldDB" id="A0A1B7JJC0"/>
<dbReference type="PATRIC" id="fig|1354272.4.peg.3515"/>
<keyword evidence="2" id="KW-1185">Reference proteome</keyword>
<evidence type="ECO:0000313" key="2">
    <source>
        <dbReference type="Proteomes" id="UP000078224"/>
    </source>
</evidence>
<comment type="caution">
    <text evidence="1">The sequence shown here is derived from an EMBL/GenBank/DDBJ whole genome shotgun (WGS) entry which is preliminary data.</text>
</comment>